<evidence type="ECO:0000313" key="3">
    <source>
        <dbReference type="Proteomes" id="UP000799421"/>
    </source>
</evidence>
<dbReference type="InterPro" id="IPR059181">
    <property type="entry name" value="RWDD2A-B_C"/>
</dbReference>
<feature type="compositionally biased region" description="Basic and acidic residues" evidence="1">
    <location>
        <begin position="77"/>
        <end position="91"/>
    </location>
</feature>
<accession>A0A6A7C8I8</accession>
<dbReference type="Proteomes" id="UP000799421">
    <property type="component" value="Unassembled WGS sequence"/>
</dbReference>
<gene>
    <name evidence="2" type="ORF">K470DRAFT_268514</name>
</gene>
<dbReference type="OrthoDB" id="432412at2759"/>
<dbReference type="AlphaFoldDB" id="A0A6A7C8I8"/>
<evidence type="ECO:0000313" key="2">
    <source>
        <dbReference type="EMBL" id="KAF2862948.1"/>
    </source>
</evidence>
<dbReference type="CDD" id="cd24163">
    <property type="entry name" value="RWDD2_C"/>
    <property type="match status" value="1"/>
</dbReference>
<sequence>MSWNALIKTHHITSRQKVQRLQKAAKELQVIVELRCGKNLSPGIMYVEGEEEGVRDWVEVVRRLRYKDFEMLRRPAPLRREEDGEVNKDVLPKGGAAEGGSSFGETGEMTEFARRMVRRRVFGWWKSAMGYGTS</sequence>
<protein>
    <submittedName>
        <fullName evidence="2">Uncharacterized protein</fullName>
    </submittedName>
</protein>
<feature type="region of interest" description="Disordered" evidence="1">
    <location>
        <begin position="77"/>
        <end position="105"/>
    </location>
</feature>
<proteinExistence type="predicted"/>
<evidence type="ECO:0000256" key="1">
    <source>
        <dbReference type="SAM" id="MobiDB-lite"/>
    </source>
</evidence>
<dbReference type="EMBL" id="MU005963">
    <property type="protein sequence ID" value="KAF2862948.1"/>
    <property type="molecule type" value="Genomic_DNA"/>
</dbReference>
<name>A0A6A7C8I8_9PEZI</name>
<organism evidence="2 3">
    <name type="scientific">Piedraia hortae CBS 480.64</name>
    <dbReference type="NCBI Taxonomy" id="1314780"/>
    <lineage>
        <taxon>Eukaryota</taxon>
        <taxon>Fungi</taxon>
        <taxon>Dikarya</taxon>
        <taxon>Ascomycota</taxon>
        <taxon>Pezizomycotina</taxon>
        <taxon>Dothideomycetes</taxon>
        <taxon>Dothideomycetidae</taxon>
        <taxon>Capnodiales</taxon>
        <taxon>Piedraiaceae</taxon>
        <taxon>Piedraia</taxon>
    </lineage>
</organism>
<reference evidence="2" key="1">
    <citation type="journal article" date="2020" name="Stud. Mycol.">
        <title>101 Dothideomycetes genomes: a test case for predicting lifestyles and emergence of pathogens.</title>
        <authorList>
            <person name="Haridas S."/>
            <person name="Albert R."/>
            <person name="Binder M."/>
            <person name="Bloem J."/>
            <person name="Labutti K."/>
            <person name="Salamov A."/>
            <person name="Andreopoulos B."/>
            <person name="Baker S."/>
            <person name="Barry K."/>
            <person name="Bills G."/>
            <person name="Bluhm B."/>
            <person name="Cannon C."/>
            <person name="Castanera R."/>
            <person name="Culley D."/>
            <person name="Daum C."/>
            <person name="Ezra D."/>
            <person name="Gonzalez J."/>
            <person name="Henrissat B."/>
            <person name="Kuo A."/>
            <person name="Liang C."/>
            <person name="Lipzen A."/>
            <person name="Lutzoni F."/>
            <person name="Magnuson J."/>
            <person name="Mondo S."/>
            <person name="Nolan M."/>
            <person name="Ohm R."/>
            <person name="Pangilinan J."/>
            <person name="Park H.-J."/>
            <person name="Ramirez L."/>
            <person name="Alfaro M."/>
            <person name="Sun H."/>
            <person name="Tritt A."/>
            <person name="Yoshinaga Y."/>
            <person name="Zwiers L.-H."/>
            <person name="Turgeon B."/>
            <person name="Goodwin S."/>
            <person name="Spatafora J."/>
            <person name="Crous P."/>
            <person name="Grigoriev I."/>
        </authorList>
    </citation>
    <scope>NUCLEOTIDE SEQUENCE</scope>
    <source>
        <strain evidence="2">CBS 480.64</strain>
    </source>
</reference>
<keyword evidence="3" id="KW-1185">Reference proteome</keyword>